<dbReference type="GO" id="GO:0006284">
    <property type="term" value="P:base-excision repair"/>
    <property type="evidence" value="ECO:0007669"/>
    <property type="project" value="InterPro"/>
</dbReference>
<dbReference type="SMART" id="SM00478">
    <property type="entry name" value="ENDO3c"/>
    <property type="match status" value="1"/>
</dbReference>
<reference evidence="13" key="1">
    <citation type="journal article" date="2014" name="Int. J. Syst. Evol. Microbiol.">
        <title>Complete genome sequence of Corynebacterium casei LMG S-19264T (=DSM 44701T), isolated from a smear-ripened cheese.</title>
        <authorList>
            <consortium name="US DOE Joint Genome Institute (JGI-PGF)"/>
            <person name="Walter F."/>
            <person name="Albersmeier A."/>
            <person name="Kalinowski J."/>
            <person name="Ruckert C."/>
        </authorList>
    </citation>
    <scope>NUCLEOTIDE SEQUENCE</scope>
    <source>
        <strain evidence="13">JCM 11219</strain>
    </source>
</reference>
<dbReference type="Proteomes" id="UP000657075">
    <property type="component" value="Unassembled WGS sequence"/>
</dbReference>
<evidence type="ECO:0000256" key="10">
    <source>
        <dbReference type="ARBA" id="ARBA00023295"/>
    </source>
</evidence>
<reference evidence="13" key="2">
    <citation type="submission" date="2020-09" db="EMBL/GenBank/DDBJ databases">
        <authorList>
            <person name="Sun Q."/>
            <person name="Ohkuma M."/>
        </authorList>
    </citation>
    <scope>NUCLEOTIDE SEQUENCE</scope>
    <source>
        <strain evidence="13">JCM 11219</strain>
    </source>
</reference>
<evidence type="ECO:0000256" key="6">
    <source>
        <dbReference type="ARBA" id="ARBA00022801"/>
    </source>
</evidence>
<feature type="domain" description="HhH-GPD" evidence="11">
    <location>
        <begin position="50"/>
        <end position="205"/>
    </location>
</feature>
<keyword evidence="10" id="KW-0326">Glycosidase</keyword>
<evidence type="ECO:0000256" key="5">
    <source>
        <dbReference type="ARBA" id="ARBA00022763"/>
    </source>
</evidence>
<dbReference type="CDD" id="cd00056">
    <property type="entry name" value="ENDO3c"/>
    <property type="match status" value="1"/>
</dbReference>
<keyword evidence="4" id="KW-0479">Metal-binding</keyword>
<keyword evidence="6" id="KW-0378">Hydrolase</keyword>
<dbReference type="OrthoDB" id="19248at2157"/>
<evidence type="ECO:0000256" key="2">
    <source>
        <dbReference type="ARBA" id="ARBA00008343"/>
    </source>
</evidence>
<reference evidence="12" key="4">
    <citation type="journal article" date="2023" name="Microbiol. Resour. Announc.">
        <title>Complete Genome Sequence of Vulcanisaeta souniana Strain IC-059, a Hyperthermophilic Archaeon Isolated from Hot Spring Water in Japan.</title>
        <authorList>
            <person name="Kato S."/>
            <person name="Itoh T."/>
            <person name="Wu L."/>
            <person name="Ma J."/>
            <person name="Ohkuma M."/>
        </authorList>
    </citation>
    <scope>NUCLEOTIDE SEQUENCE</scope>
    <source>
        <strain evidence="12">JCM 11219</strain>
    </source>
</reference>
<dbReference type="GO" id="GO:0051539">
    <property type="term" value="F:4 iron, 4 sulfur cluster binding"/>
    <property type="evidence" value="ECO:0007669"/>
    <property type="project" value="UniProtKB-KW"/>
</dbReference>
<evidence type="ECO:0000256" key="9">
    <source>
        <dbReference type="ARBA" id="ARBA00023204"/>
    </source>
</evidence>
<dbReference type="GO" id="GO:0016798">
    <property type="term" value="F:hydrolase activity, acting on glycosyl bonds"/>
    <property type="evidence" value="ECO:0007669"/>
    <property type="project" value="UniProtKB-KW"/>
</dbReference>
<evidence type="ECO:0000313" key="15">
    <source>
        <dbReference type="Proteomes" id="UP001060771"/>
    </source>
</evidence>
<dbReference type="PROSITE" id="PS00764">
    <property type="entry name" value="ENDONUCLEASE_III_1"/>
    <property type="match status" value="1"/>
</dbReference>
<keyword evidence="5" id="KW-0227">DNA damage</keyword>
<gene>
    <name evidence="13" type="ORF">GCM10007112_11850</name>
    <name evidence="12" type="ORF">Vsou_24720</name>
</gene>
<reference evidence="15" key="3">
    <citation type="submission" date="2022-09" db="EMBL/GenBank/DDBJ databases">
        <title>Complete genome sequence of Vulcanisaeta souniana.</title>
        <authorList>
            <person name="Kato S."/>
            <person name="Itoh T."/>
            <person name="Ohkuma M."/>
        </authorList>
    </citation>
    <scope>NUCLEOTIDE SEQUENCE [LARGE SCALE GENOMIC DNA]</scope>
    <source>
        <strain evidence="15">JCM 11219</strain>
    </source>
</reference>
<keyword evidence="3" id="KW-0004">4Fe-4S</keyword>
<keyword evidence="7" id="KW-0408">Iron</keyword>
<organism evidence="13 14">
    <name type="scientific">Vulcanisaeta souniana JCM 11219</name>
    <dbReference type="NCBI Taxonomy" id="1293586"/>
    <lineage>
        <taxon>Archaea</taxon>
        <taxon>Thermoproteota</taxon>
        <taxon>Thermoprotei</taxon>
        <taxon>Thermoproteales</taxon>
        <taxon>Thermoproteaceae</taxon>
        <taxon>Vulcanisaeta</taxon>
    </lineage>
</organism>
<evidence type="ECO:0000256" key="8">
    <source>
        <dbReference type="ARBA" id="ARBA00023014"/>
    </source>
</evidence>
<dbReference type="EMBL" id="BMNM01000004">
    <property type="protein sequence ID" value="GGI76712.1"/>
    <property type="molecule type" value="Genomic_DNA"/>
</dbReference>
<dbReference type="EMBL" id="AP026830">
    <property type="protein sequence ID" value="BDR93379.1"/>
    <property type="molecule type" value="Genomic_DNA"/>
</dbReference>
<evidence type="ECO:0000256" key="7">
    <source>
        <dbReference type="ARBA" id="ARBA00023004"/>
    </source>
</evidence>
<dbReference type="PANTHER" id="PTHR10359:SF19">
    <property type="entry name" value="DNA REPAIR GLYCOSYLASE MJ1434-RELATED"/>
    <property type="match status" value="1"/>
</dbReference>
<dbReference type="PIRSF" id="PIRSF001435">
    <property type="entry name" value="Nth"/>
    <property type="match status" value="1"/>
</dbReference>
<dbReference type="GO" id="GO:0046872">
    <property type="term" value="F:metal ion binding"/>
    <property type="evidence" value="ECO:0007669"/>
    <property type="project" value="UniProtKB-KW"/>
</dbReference>
<comment type="similarity">
    <text evidence="2">Belongs to the Nth/MutY family.</text>
</comment>
<dbReference type="InterPro" id="IPR011257">
    <property type="entry name" value="DNA_glycosylase"/>
</dbReference>
<keyword evidence="13" id="KW-0540">Nuclease</keyword>
<dbReference type="Proteomes" id="UP001060771">
    <property type="component" value="Chromosome"/>
</dbReference>
<name>A0A830E788_9CREN</name>
<dbReference type="GO" id="GO:0004519">
    <property type="term" value="F:endonuclease activity"/>
    <property type="evidence" value="ECO:0007669"/>
    <property type="project" value="UniProtKB-KW"/>
</dbReference>
<dbReference type="SUPFAM" id="SSF48150">
    <property type="entry name" value="DNA-glycosylase"/>
    <property type="match status" value="1"/>
</dbReference>
<evidence type="ECO:0000313" key="13">
    <source>
        <dbReference type="EMBL" id="GGI76712.1"/>
    </source>
</evidence>
<proteinExistence type="inferred from homology"/>
<dbReference type="Gene3D" id="1.10.1670.10">
    <property type="entry name" value="Helix-hairpin-Helix base-excision DNA repair enzymes (C-terminal)"/>
    <property type="match status" value="1"/>
</dbReference>
<accession>A0A830E788</accession>
<dbReference type="AlphaFoldDB" id="A0A830E788"/>
<evidence type="ECO:0000313" key="14">
    <source>
        <dbReference type="Proteomes" id="UP000657075"/>
    </source>
</evidence>
<evidence type="ECO:0000256" key="4">
    <source>
        <dbReference type="ARBA" id="ARBA00022723"/>
    </source>
</evidence>
<dbReference type="InterPro" id="IPR003265">
    <property type="entry name" value="HhH-GPD_domain"/>
</dbReference>
<keyword evidence="13" id="KW-0255">Endonuclease</keyword>
<dbReference type="Pfam" id="PF00730">
    <property type="entry name" value="HhH-GPD"/>
    <property type="match status" value="1"/>
</dbReference>
<evidence type="ECO:0000313" key="12">
    <source>
        <dbReference type="EMBL" id="BDR93379.1"/>
    </source>
</evidence>
<keyword evidence="15" id="KW-1185">Reference proteome</keyword>
<keyword evidence="9" id="KW-0234">DNA repair</keyword>
<evidence type="ECO:0000256" key="1">
    <source>
        <dbReference type="ARBA" id="ARBA00001966"/>
    </source>
</evidence>
<dbReference type="InterPro" id="IPR023170">
    <property type="entry name" value="HhH_base_excis_C"/>
</dbReference>
<evidence type="ECO:0000256" key="3">
    <source>
        <dbReference type="ARBA" id="ARBA00022485"/>
    </source>
</evidence>
<dbReference type="InterPro" id="IPR004035">
    <property type="entry name" value="Endouclease-III_FeS-bd_BS"/>
</dbReference>
<comment type="cofactor">
    <cofactor evidence="1">
        <name>[4Fe-4S] cluster</name>
        <dbReference type="ChEBI" id="CHEBI:49883"/>
    </cofactor>
</comment>
<dbReference type="Gene3D" id="1.10.340.30">
    <property type="entry name" value="Hypothetical protein, domain 2"/>
    <property type="match status" value="1"/>
</dbReference>
<protein>
    <submittedName>
        <fullName evidence="13">DNA endonuclease III</fullName>
    </submittedName>
</protein>
<keyword evidence="8" id="KW-0411">Iron-sulfur</keyword>
<evidence type="ECO:0000259" key="11">
    <source>
        <dbReference type="SMART" id="SM00478"/>
    </source>
</evidence>
<dbReference type="PANTHER" id="PTHR10359">
    <property type="entry name" value="A/G-SPECIFIC ADENINE GLYCOSYLASE/ENDONUCLEASE III"/>
    <property type="match status" value="1"/>
</dbReference>
<sequence length="239" mass="27183">MNGVINKLLEVFKGMRSELESVGWFPGDAESTKWWGGAESPDEVVITAILVQQTRWDAVHAALNRLRQMGLNRLESVANTDPGYLAEVIKGVNYRFTKAMRLVRLARNITMIGGLEALRRRPDVREFLLGQEGIGKETADSIMLFALNMLSIPISQYMKRVINRILGTELGDGYETWKGFLEELLPRDLYVYKLVHASIVTIGKKYCLLDNPLCNECPLREVCLYAKNRELPSIQQRHN</sequence>